<feature type="non-terminal residue" evidence="2">
    <location>
        <position position="1"/>
    </location>
</feature>
<reference evidence="2 3" key="1">
    <citation type="submission" date="2021-05" db="EMBL/GenBank/DDBJ databases">
        <title>Genome Assembly of Synthetic Allotetraploid Brassica napus Reveals Homoeologous Exchanges between Subgenomes.</title>
        <authorList>
            <person name="Davis J.T."/>
        </authorList>
    </citation>
    <scope>NUCLEOTIDE SEQUENCE [LARGE SCALE GENOMIC DNA]</scope>
    <source>
        <strain evidence="3">cv. Da-Ae</strain>
        <tissue evidence="2">Seedling</tissue>
    </source>
</reference>
<evidence type="ECO:0000256" key="1">
    <source>
        <dbReference type="SAM" id="MobiDB-lite"/>
    </source>
</evidence>
<accession>A0ABQ7XB55</accession>
<sequence length="265" mass="27869">SPASGNDGGAEVSSKEGNEVTSEISKEIGGVVEELNAADGSLSVGGKMASESEVSVSLSEYRIVNDKEDLISREMSLPPEVEKEKNSYAEVVSEGSTPSLVPEFTVVDGVADIEIPVELGKSVAAEPTKGKEVVLKLLDDLEKGVVNPGSARVATGASKKHVEVGSSGLSVSQKEGEWRLNGRPASPRRINLTVPGRGVESLNGFQVLGNIREEGEIVDDVDCVQDPSIPQIEEVEVVERSEAAQASTMHLPGQKNRGKGGRGRL</sequence>
<proteinExistence type="predicted"/>
<feature type="compositionally biased region" description="Basic residues" evidence="1">
    <location>
        <begin position="256"/>
        <end position="265"/>
    </location>
</feature>
<dbReference type="EMBL" id="JAGKQM010000826">
    <property type="protein sequence ID" value="KAH0853193.1"/>
    <property type="molecule type" value="Genomic_DNA"/>
</dbReference>
<keyword evidence="3" id="KW-1185">Reference proteome</keyword>
<evidence type="ECO:0000313" key="2">
    <source>
        <dbReference type="EMBL" id="KAH0853193.1"/>
    </source>
</evidence>
<evidence type="ECO:0000313" key="3">
    <source>
        <dbReference type="Proteomes" id="UP000824890"/>
    </source>
</evidence>
<name>A0ABQ7XB55_BRANA</name>
<feature type="non-terminal residue" evidence="2">
    <location>
        <position position="265"/>
    </location>
</feature>
<protein>
    <submittedName>
        <fullName evidence="2">Uncharacterized protein</fullName>
    </submittedName>
</protein>
<comment type="caution">
    <text evidence="2">The sequence shown here is derived from an EMBL/GenBank/DDBJ whole genome shotgun (WGS) entry which is preliminary data.</text>
</comment>
<organism evidence="2 3">
    <name type="scientific">Brassica napus</name>
    <name type="common">Rape</name>
    <dbReference type="NCBI Taxonomy" id="3708"/>
    <lineage>
        <taxon>Eukaryota</taxon>
        <taxon>Viridiplantae</taxon>
        <taxon>Streptophyta</taxon>
        <taxon>Embryophyta</taxon>
        <taxon>Tracheophyta</taxon>
        <taxon>Spermatophyta</taxon>
        <taxon>Magnoliopsida</taxon>
        <taxon>eudicotyledons</taxon>
        <taxon>Gunneridae</taxon>
        <taxon>Pentapetalae</taxon>
        <taxon>rosids</taxon>
        <taxon>malvids</taxon>
        <taxon>Brassicales</taxon>
        <taxon>Brassicaceae</taxon>
        <taxon>Brassiceae</taxon>
        <taxon>Brassica</taxon>
    </lineage>
</organism>
<gene>
    <name evidence="2" type="ORF">HID58_090693</name>
</gene>
<feature type="region of interest" description="Disordered" evidence="1">
    <location>
        <begin position="240"/>
        <end position="265"/>
    </location>
</feature>
<dbReference type="Proteomes" id="UP000824890">
    <property type="component" value="Unassembled WGS sequence"/>
</dbReference>
<feature type="region of interest" description="Disordered" evidence="1">
    <location>
        <begin position="1"/>
        <end position="27"/>
    </location>
</feature>